<evidence type="ECO:0000259" key="2">
    <source>
        <dbReference type="Pfam" id="PF13786"/>
    </source>
</evidence>
<accession>A0ABS4K6S4</accession>
<protein>
    <recommendedName>
        <fullName evidence="6">DUF4179 domain-containing protein</fullName>
    </recommendedName>
</protein>
<name>A0ABS4K6S4_9CLOT</name>
<dbReference type="InterPro" id="IPR040680">
    <property type="entry name" value="DUF5643"/>
</dbReference>
<dbReference type="InterPro" id="IPR025436">
    <property type="entry name" value="DUF4179"/>
</dbReference>
<dbReference type="Gene3D" id="2.60.40.1640">
    <property type="entry name" value="Conserved domain protein"/>
    <property type="match status" value="1"/>
</dbReference>
<keyword evidence="1" id="KW-0472">Membrane</keyword>
<dbReference type="Gene3D" id="2.60.40.1630">
    <property type="entry name" value="bacillus anthracis domain"/>
    <property type="match status" value="1"/>
</dbReference>
<proteinExistence type="predicted"/>
<evidence type="ECO:0000259" key="3">
    <source>
        <dbReference type="Pfam" id="PF18705"/>
    </source>
</evidence>
<comment type="caution">
    <text evidence="4">The sequence shown here is derived from an EMBL/GenBank/DDBJ whole genome shotgun (WGS) entry which is preliminary data.</text>
</comment>
<sequence>MENIDSLINDIKIPEGIDLAVKKGIERGRREKQKKGSSRNKYKNIAVAATAAVFITTAAGVMNPEIVKAIPGMESIFKLVKHGNMGEQLEQFEQFSTSVNKTAENNGIKVTIDEIVIDDNTLAITSIVEGENLSENRVDMGFISLNGESVASYSEKDKKIGDNKLIIITYANVSNMELSEEVDVKINIPWVDEVKGPWEFKFKVSKADDSTKSKDLNLDKTIKLPSSTLKLEKLVISPLGNTINYTGVFDNLNKSEFHNTGIYNFVVMDDKGRILQTTQGSGHSNEERYEGSINIINNLSNVKSLTVVPVLKKSEDKTKEIEGIKYQILQTTVSSTDLNIPQEVVTKSRAATEKEKSEGYGWAKVTHVYNIDKAREFETLGNLVNKVIKVGENSTALIKGIEATDKETKITFKLEGSSAYPFGKINFVEILDEDFNDIGTEFDGPMAVLEDVEERIASVKLPPLDQSKKYKIALPIMEEPEIDDKYKIDIDLNN</sequence>
<reference evidence="4 5" key="1">
    <citation type="submission" date="2021-03" db="EMBL/GenBank/DDBJ databases">
        <title>Genomic Encyclopedia of Type Strains, Phase IV (KMG-IV): sequencing the most valuable type-strain genomes for metagenomic binning, comparative biology and taxonomic classification.</title>
        <authorList>
            <person name="Goeker M."/>
        </authorList>
    </citation>
    <scope>NUCLEOTIDE SEQUENCE [LARGE SCALE GENOMIC DNA]</scope>
    <source>
        <strain evidence="4 5">DSM 28650</strain>
    </source>
</reference>
<dbReference type="RefSeq" id="WP_021285633.1">
    <property type="nucleotide sequence ID" value="NZ_JAGGLL010000021.1"/>
</dbReference>
<keyword evidence="1" id="KW-0812">Transmembrane</keyword>
<keyword evidence="1" id="KW-1133">Transmembrane helix</keyword>
<evidence type="ECO:0008006" key="6">
    <source>
        <dbReference type="Google" id="ProtNLM"/>
    </source>
</evidence>
<dbReference type="EMBL" id="JAGGLL010000021">
    <property type="protein sequence ID" value="MBP2022926.1"/>
    <property type="molecule type" value="Genomic_DNA"/>
</dbReference>
<dbReference type="Proteomes" id="UP001519308">
    <property type="component" value="Unassembled WGS sequence"/>
</dbReference>
<evidence type="ECO:0000256" key="1">
    <source>
        <dbReference type="SAM" id="Phobius"/>
    </source>
</evidence>
<evidence type="ECO:0000313" key="4">
    <source>
        <dbReference type="EMBL" id="MBP2022926.1"/>
    </source>
</evidence>
<gene>
    <name evidence="4" type="ORF">J2Z44_002751</name>
</gene>
<feature type="transmembrane region" description="Helical" evidence="1">
    <location>
        <begin position="42"/>
        <end position="62"/>
    </location>
</feature>
<dbReference type="Pfam" id="PF13786">
    <property type="entry name" value="DUF4179"/>
    <property type="match status" value="1"/>
</dbReference>
<evidence type="ECO:0000313" key="5">
    <source>
        <dbReference type="Proteomes" id="UP001519308"/>
    </source>
</evidence>
<feature type="domain" description="DUF4179" evidence="2">
    <location>
        <begin position="38"/>
        <end position="129"/>
    </location>
</feature>
<keyword evidence="5" id="KW-1185">Reference proteome</keyword>
<organism evidence="4 5">
    <name type="scientific">Clostridium punense</name>
    <dbReference type="NCBI Taxonomy" id="1054297"/>
    <lineage>
        <taxon>Bacteria</taxon>
        <taxon>Bacillati</taxon>
        <taxon>Bacillota</taxon>
        <taxon>Clostridia</taxon>
        <taxon>Eubacteriales</taxon>
        <taxon>Clostridiaceae</taxon>
        <taxon>Clostridium</taxon>
    </lineage>
</organism>
<dbReference type="Pfam" id="PF18705">
    <property type="entry name" value="DUF5643"/>
    <property type="match status" value="1"/>
</dbReference>
<feature type="domain" description="DUF5643" evidence="3">
    <location>
        <begin position="213"/>
        <end position="322"/>
    </location>
</feature>